<keyword evidence="2" id="KW-1185">Reference proteome</keyword>
<accession>A0ABQ2AVG5</accession>
<comment type="caution">
    <text evidence="1">The sequence shown here is derived from an EMBL/GenBank/DDBJ whole genome shotgun (WGS) entry which is preliminary data.</text>
</comment>
<gene>
    <name evidence="1" type="ORF">GCM10007170_24650</name>
</gene>
<protein>
    <submittedName>
        <fullName evidence="1">Uncharacterized protein</fullName>
    </submittedName>
</protein>
<evidence type="ECO:0000313" key="1">
    <source>
        <dbReference type="EMBL" id="GGH96548.1"/>
    </source>
</evidence>
<name>A0ABQ2AVG5_9MICC</name>
<dbReference type="Proteomes" id="UP000643279">
    <property type="component" value="Unassembled WGS sequence"/>
</dbReference>
<dbReference type="EMBL" id="BMFW01000010">
    <property type="protein sequence ID" value="GGH96548.1"/>
    <property type="molecule type" value="Genomic_DNA"/>
</dbReference>
<reference evidence="2" key="1">
    <citation type="journal article" date="2019" name="Int. J. Syst. Evol. Microbiol.">
        <title>The Global Catalogue of Microorganisms (GCM) 10K type strain sequencing project: providing services to taxonomists for standard genome sequencing and annotation.</title>
        <authorList>
            <consortium name="The Broad Institute Genomics Platform"/>
            <consortium name="The Broad Institute Genome Sequencing Center for Infectious Disease"/>
            <person name="Wu L."/>
            <person name="Ma J."/>
        </authorList>
    </citation>
    <scope>NUCLEOTIDE SEQUENCE [LARGE SCALE GENOMIC DNA]</scope>
    <source>
        <strain evidence="2">CGMCC 1.12778</strain>
    </source>
</reference>
<evidence type="ECO:0000313" key="2">
    <source>
        <dbReference type="Proteomes" id="UP000643279"/>
    </source>
</evidence>
<organism evidence="1 2">
    <name type="scientific">Arthrobacter liuii</name>
    <dbReference type="NCBI Taxonomy" id="1476996"/>
    <lineage>
        <taxon>Bacteria</taxon>
        <taxon>Bacillati</taxon>
        <taxon>Actinomycetota</taxon>
        <taxon>Actinomycetes</taxon>
        <taxon>Micrococcales</taxon>
        <taxon>Micrococcaceae</taxon>
        <taxon>Arthrobacter</taxon>
    </lineage>
</organism>
<sequence length="151" mass="16604">MSHQNILPYRPARLHRTLREEGHSGEERVFRWARQSAVVDMPLLAPMLKEEAIMRELLVVFQEGFDEANITVTVNGKEVRRDLGVSTNPLLGIASEVSVELPAKGAQVGVEVTNRGLKAITKVSGKPKSVLVSIEDGHLLMKEGTGREAVL</sequence>
<proteinExistence type="predicted"/>